<organism evidence="1">
    <name type="scientific">Sylvanvirus sp</name>
    <dbReference type="NCBI Taxonomy" id="2487774"/>
    <lineage>
        <taxon>Viruses</taxon>
    </lineage>
</organism>
<accession>A0A3G5AIH8</accession>
<sequence length="121" mass="14389">MFTRSFRDEPLASIARSRHSRRIENVRRRRDVDYVMELIHQVWLEHQDDINQSTDDLLTNLGKLFQIRAYIKNMHLEHELIPDQDVEGGELLTLLEYLDNGDLIPLWEELQRREGVTGHTP</sequence>
<dbReference type="EMBL" id="MK072524">
    <property type="protein sequence ID" value="AYV87015.1"/>
    <property type="molecule type" value="Genomic_DNA"/>
</dbReference>
<reference evidence="1" key="1">
    <citation type="submission" date="2018-10" db="EMBL/GenBank/DDBJ databases">
        <title>Hidden diversity of soil giant viruses.</title>
        <authorList>
            <person name="Schulz F."/>
            <person name="Alteio L."/>
            <person name="Goudeau D."/>
            <person name="Ryan E.M."/>
            <person name="Malmstrom R.R."/>
            <person name="Blanchard J."/>
            <person name="Woyke T."/>
        </authorList>
    </citation>
    <scope>NUCLEOTIDE SEQUENCE</scope>
    <source>
        <strain evidence="1">SYV1</strain>
    </source>
</reference>
<protein>
    <submittedName>
        <fullName evidence="1">Uncharacterized protein</fullName>
    </submittedName>
</protein>
<name>A0A3G5AIH8_9VIRU</name>
<gene>
    <name evidence="1" type="ORF">Sylvanvirus18_18</name>
</gene>
<evidence type="ECO:0000313" key="1">
    <source>
        <dbReference type="EMBL" id="AYV87015.1"/>
    </source>
</evidence>
<proteinExistence type="predicted"/>